<dbReference type="eggNOG" id="COG0349">
    <property type="taxonomic scope" value="Bacteria"/>
</dbReference>
<dbReference type="InterPro" id="IPR052408">
    <property type="entry name" value="Exonuclease_MUT-7-like"/>
</dbReference>
<accession>F3PSE8</accession>
<dbReference type="GO" id="GO:0008408">
    <property type="term" value="F:3'-5' exonuclease activity"/>
    <property type="evidence" value="ECO:0007669"/>
    <property type="project" value="InterPro"/>
</dbReference>
<keyword evidence="4" id="KW-1185">Reference proteome</keyword>
<dbReference type="RefSeq" id="WP_009124971.1">
    <property type="nucleotide sequence ID" value="NZ_GL882625.1"/>
</dbReference>
<evidence type="ECO:0000256" key="1">
    <source>
        <dbReference type="SAM" id="MobiDB-lite"/>
    </source>
</evidence>
<dbReference type="GeneID" id="86049312"/>
<dbReference type="PANTHER" id="PTHR47765">
    <property type="entry name" value="3'-5' EXONUCLEASE DOMAIN-CONTAINING PROTEIN"/>
    <property type="match status" value="1"/>
</dbReference>
<dbReference type="Gene3D" id="3.30.420.10">
    <property type="entry name" value="Ribonuclease H-like superfamily/Ribonuclease H"/>
    <property type="match status" value="1"/>
</dbReference>
<gene>
    <name evidence="3" type="ORF">HMPREF9446_01682</name>
</gene>
<organism evidence="3 4">
    <name type="scientific">Bacteroides fluxus YIT 12057</name>
    <dbReference type="NCBI Taxonomy" id="763034"/>
    <lineage>
        <taxon>Bacteria</taxon>
        <taxon>Pseudomonadati</taxon>
        <taxon>Bacteroidota</taxon>
        <taxon>Bacteroidia</taxon>
        <taxon>Bacteroidales</taxon>
        <taxon>Bacteroidaceae</taxon>
        <taxon>Bacteroides</taxon>
    </lineage>
</organism>
<dbReference type="AlphaFoldDB" id="F3PSE8"/>
<evidence type="ECO:0000313" key="4">
    <source>
        <dbReference type="Proteomes" id="UP000003416"/>
    </source>
</evidence>
<keyword evidence="3" id="KW-0269">Exonuclease</keyword>
<dbReference type="PANTHER" id="PTHR47765:SF2">
    <property type="entry name" value="EXONUCLEASE MUT-7 HOMOLOG"/>
    <property type="match status" value="1"/>
</dbReference>
<dbReference type="GO" id="GO:0006139">
    <property type="term" value="P:nucleobase-containing compound metabolic process"/>
    <property type="evidence" value="ECO:0007669"/>
    <property type="project" value="InterPro"/>
</dbReference>
<dbReference type="Proteomes" id="UP000003416">
    <property type="component" value="Unassembled WGS sequence"/>
</dbReference>
<protein>
    <submittedName>
        <fullName evidence="3">3'-5' exonuclease</fullName>
    </submittedName>
</protein>
<sequence>MVIKRTIDKDTLKDLPKASFPGQIHVVQTPWEAEKAVTYLKGCPLLGIDSETRPSFTKGHSHKVALLQVSSEEHCFLFRLNLTGLTLPIITLLETPGVTKVGLSLRDDFMMLHKRAPFEQRACIELQEYVRTFGIQDKSLQKIYGILFGEKISKSQRLSNWEADVLSESQKLYAATDAWACLNIYNKLQELKRTGDFEIESLPSDPSPKKKGEERGAEGEEKNQEGKKEND</sequence>
<dbReference type="GO" id="GO:0003676">
    <property type="term" value="F:nucleic acid binding"/>
    <property type="evidence" value="ECO:0007669"/>
    <property type="project" value="InterPro"/>
</dbReference>
<proteinExistence type="predicted"/>
<dbReference type="STRING" id="763034.HMPREF9446_01682"/>
<dbReference type="HOGENOM" id="CLU_049674_2_1_10"/>
<keyword evidence="3" id="KW-0540">Nuclease</keyword>
<keyword evidence="3" id="KW-0378">Hydrolase</keyword>
<evidence type="ECO:0000313" key="3">
    <source>
        <dbReference type="EMBL" id="EGF57602.1"/>
    </source>
</evidence>
<comment type="caution">
    <text evidence="3">The sequence shown here is derived from an EMBL/GenBank/DDBJ whole genome shotgun (WGS) entry which is preliminary data.</text>
</comment>
<reference evidence="3 4" key="1">
    <citation type="submission" date="2011-02" db="EMBL/GenBank/DDBJ databases">
        <authorList>
            <person name="Weinstock G."/>
            <person name="Sodergren E."/>
            <person name="Clifton S."/>
            <person name="Fulton L."/>
            <person name="Fulton B."/>
            <person name="Courtney L."/>
            <person name="Fronick C."/>
            <person name="Harrison M."/>
            <person name="Strong C."/>
            <person name="Farmer C."/>
            <person name="Delahaunty K."/>
            <person name="Markovic C."/>
            <person name="Hall O."/>
            <person name="Minx P."/>
            <person name="Tomlinson C."/>
            <person name="Mitreva M."/>
            <person name="Hou S."/>
            <person name="Chen J."/>
            <person name="Wollam A."/>
            <person name="Pepin K.H."/>
            <person name="Johnson M."/>
            <person name="Bhonagiri V."/>
            <person name="Zhang X."/>
            <person name="Suruliraj S."/>
            <person name="Warren W."/>
            <person name="Chinwalla A."/>
            <person name="Mardis E.R."/>
            <person name="Wilson R.K."/>
        </authorList>
    </citation>
    <scope>NUCLEOTIDE SEQUENCE [LARGE SCALE GENOMIC DNA]</scope>
    <source>
        <strain evidence="3 4">YIT 12057</strain>
    </source>
</reference>
<dbReference type="EMBL" id="AFBN01000028">
    <property type="protein sequence ID" value="EGF57602.1"/>
    <property type="molecule type" value="Genomic_DNA"/>
</dbReference>
<dbReference type="SUPFAM" id="SSF53098">
    <property type="entry name" value="Ribonuclease H-like"/>
    <property type="match status" value="1"/>
</dbReference>
<name>F3PSE8_9BACE</name>
<dbReference type="InterPro" id="IPR036397">
    <property type="entry name" value="RNaseH_sf"/>
</dbReference>
<evidence type="ECO:0000259" key="2">
    <source>
        <dbReference type="SMART" id="SM00474"/>
    </source>
</evidence>
<dbReference type="CDD" id="cd06141">
    <property type="entry name" value="WRN_exo"/>
    <property type="match status" value="1"/>
</dbReference>
<dbReference type="InterPro" id="IPR002562">
    <property type="entry name" value="3'-5'_exonuclease_dom"/>
</dbReference>
<dbReference type="SMART" id="SM00474">
    <property type="entry name" value="35EXOc"/>
    <property type="match status" value="1"/>
</dbReference>
<feature type="region of interest" description="Disordered" evidence="1">
    <location>
        <begin position="197"/>
        <end position="231"/>
    </location>
</feature>
<dbReference type="InterPro" id="IPR012337">
    <property type="entry name" value="RNaseH-like_sf"/>
</dbReference>
<feature type="domain" description="3'-5' exonuclease" evidence="2">
    <location>
        <begin position="24"/>
        <end position="193"/>
    </location>
</feature>
<feature type="compositionally biased region" description="Basic and acidic residues" evidence="1">
    <location>
        <begin position="207"/>
        <end position="231"/>
    </location>
</feature>
<dbReference type="Pfam" id="PF01612">
    <property type="entry name" value="DNA_pol_A_exo1"/>
    <property type="match status" value="1"/>
</dbReference>